<keyword evidence="4" id="KW-1185">Reference proteome</keyword>
<evidence type="ECO:0000256" key="1">
    <source>
        <dbReference type="SAM" id="Coils"/>
    </source>
</evidence>
<evidence type="ECO:0000313" key="3">
    <source>
        <dbReference type="EMBL" id="NFV80661.1"/>
    </source>
</evidence>
<gene>
    <name evidence="3" type="ORF">G4223_11135</name>
</gene>
<comment type="caution">
    <text evidence="3">The sequence shown here is derived from an EMBL/GenBank/DDBJ whole genome shotgun (WGS) entry which is preliminary data.</text>
</comment>
<proteinExistence type="predicted"/>
<dbReference type="AlphaFoldDB" id="A0A7C9QUS5"/>
<protein>
    <submittedName>
        <fullName evidence="3">Uncharacterized protein</fullName>
    </submittedName>
</protein>
<keyword evidence="1" id="KW-0175">Coiled coil</keyword>
<dbReference type="RefSeq" id="WP_163679325.1">
    <property type="nucleotide sequence ID" value="NZ_JAAIYP010000038.1"/>
</dbReference>
<dbReference type="Proteomes" id="UP000480684">
    <property type="component" value="Unassembled WGS sequence"/>
</dbReference>
<name>A0A7C9QUS5_9PROT</name>
<reference evidence="3 4" key="1">
    <citation type="submission" date="2020-02" db="EMBL/GenBank/DDBJ databases">
        <authorList>
            <person name="Dziuba M."/>
            <person name="Kuznetsov B."/>
            <person name="Mardanov A."/>
            <person name="Ravin N."/>
            <person name="Grouzdev D."/>
        </authorList>
    </citation>
    <scope>NUCLEOTIDE SEQUENCE [LARGE SCALE GENOMIC DNA]</scope>
    <source>
        <strain evidence="3 4">SpK</strain>
    </source>
</reference>
<evidence type="ECO:0000256" key="2">
    <source>
        <dbReference type="SAM" id="MobiDB-lite"/>
    </source>
</evidence>
<feature type="region of interest" description="Disordered" evidence="2">
    <location>
        <begin position="1"/>
        <end position="32"/>
    </location>
</feature>
<accession>A0A7C9QUS5</accession>
<evidence type="ECO:0000313" key="4">
    <source>
        <dbReference type="Proteomes" id="UP000480684"/>
    </source>
</evidence>
<dbReference type="SUPFAM" id="SSF57997">
    <property type="entry name" value="Tropomyosin"/>
    <property type="match status" value="1"/>
</dbReference>
<sequence length="446" mass="46512">MSVQQDNSAEDRPVLQARPDDNPSRPQAQDKPIVVMRGAGRGTTAVAAFALLTGLGALVVPVGAPLVELVYPDHPVVKALTQNGRALREAQLALNATNERLAAQTTRIEAIEASLAAAAERVSRLEVGTTAAPVAAEGAAAPAEPAALADGSADAGRLGVLETHVGDLAARVGALEPALAIATKRIDTLDTLGSNGKSFSQRVDEVEAKVAETDAALADAVTQTKGVAEQVAALAPRFDEIGTRQGAAEALIDGLGQRLAGIETAASAADGSQAALRLSVAILQLNNVVQTHRPFLRELDAVSKLWPETPVNGELEVLAAHAERGVATVAELRDSFSVILAPKLRSLSEGAQEGFFDRMRGWVSSWIAPPQPQAAVANPIDLVVDATIEKLAEEDVRGAVDHLSKLDGAPATLATRWVVEAKSRIAIDRSMDTLLSLGLEELSKTH</sequence>
<dbReference type="EMBL" id="JAAIYP010000038">
    <property type="protein sequence ID" value="NFV80661.1"/>
    <property type="molecule type" value="Genomic_DNA"/>
</dbReference>
<organism evidence="3 4">
    <name type="scientific">Magnetospirillum aberrantis SpK</name>
    <dbReference type="NCBI Taxonomy" id="908842"/>
    <lineage>
        <taxon>Bacteria</taxon>
        <taxon>Pseudomonadati</taxon>
        <taxon>Pseudomonadota</taxon>
        <taxon>Alphaproteobacteria</taxon>
        <taxon>Rhodospirillales</taxon>
        <taxon>Rhodospirillaceae</taxon>
        <taxon>Magnetospirillum</taxon>
    </lineage>
</organism>
<feature type="compositionally biased region" description="Basic and acidic residues" evidence="2">
    <location>
        <begin position="9"/>
        <end position="23"/>
    </location>
</feature>
<feature type="coiled-coil region" evidence="1">
    <location>
        <begin position="87"/>
        <end position="114"/>
    </location>
</feature>